<comment type="caution">
    <text evidence="7">Lacks conserved residue(s) required for the propagation of feature annotation.</text>
</comment>
<dbReference type="GO" id="GO:0005886">
    <property type="term" value="C:plasma membrane"/>
    <property type="evidence" value="ECO:0007669"/>
    <property type="project" value="TreeGrafter"/>
</dbReference>
<dbReference type="InterPro" id="IPR001190">
    <property type="entry name" value="SRCR"/>
</dbReference>
<evidence type="ECO:0000256" key="4">
    <source>
        <dbReference type="ARBA" id="ARBA00022989"/>
    </source>
</evidence>
<accession>A0AAD9N8J3</accession>
<keyword evidence="10" id="KW-1185">Reference proteome</keyword>
<comment type="subcellular location">
    <subcellularLocation>
        <location evidence="1">Membrane</location>
    </subcellularLocation>
</comment>
<dbReference type="PANTHER" id="PTHR46730:SF1">
    <property type="entry name" value="PLAT DOMAIN-CONTAINING PROTEIN"/>
    <property type="match status" value="1"/>
</dbReference>
<dbReference type="InterPro" id="IPR002859">
    <property type="entry name" value="PKD/REJ-like"/>
</dbReference>
<dbReference type="AlphaFoldDB" id="A0AAD9N8J3"/>
<name>A0AAD9N8J3_9ANNE</name>
<evidence type="ECO:0000313" key="10">
    <source>
        <dbReference type="Proteomes" id="UP001208570"/>
    </source>
</evidence>
<dbReference type="Gene3D" id="3.10.250.10">
    <property type="entry name" value="SRCR-like domain"/>
    <property type="match status" value="2"/>
</dbReference>
<dbReference type="Pfam" id="PF00530">
    <property type="entry name" value="SRCR"/>
    <property type="match status" value="1"/>
</dbReference>
<keyword evidence="2" id="KW-0812">Transmembrane</keyword>
<dbReference type="EMBL" id="JAODUP010000127">
    <property type="protein sequence ID" value="KAK2160810.1"/>
    <property type="molecule type" value="Genomic_DNA"/>
</dbReference>
<dbReference type="GO" id="GO:0006816">
    <property type="term" value="P:calcium ion transport"/>
    <property type="evidence" value="ECO:0007669"/>
    <property type="project" value="TreeGrafter"/>
</dbReference>
<protein>
    <recommendedName>
        <fullName evidence="8">SRCR domain-containing protein</fullName>
    </recommendedName>
</protein>
<dbReference type="SUPFAM" id="SSF56487">
    <property type="entry name" value="SRCR-like"/>
    <property type="match status" value="2"/>
</dbReference>
<keyword evidence="4" id="KW-1133">Transmembrane helix</keyword>
<dbReference type="GO" id="GO:0005261">
    <property type="term" value="F:monoatomic cation channel activity"/>
    <property type="evidence" value="ECO:0007669"/>
    <property type="project" value="TreeGrafter"/>
</dbReference>
<proteinExistence type="predicted"/>
<dbReference type="Pfam" id="PF02010">
    <property type="entry name" value="REJ"/>
    <property type="match status" value="1"/>
</dbReference>
<reference evidence="9" key="1">
    <citation type="journal article" date="2023" name="Mol. Biol. Evol.">
        <title>Third-Generation Sequencing Reveals the Adaptive Role of the Epigenome in Three Deep-Sea Polychaetes.</title>
        <authorList>
            <person name="Perez M."/>
            <person name="Aroh O."/>
            <person name="Sun Y."/>
            <person name="Lan Y."/>
            <person name="Juniper S.K."/>
            <person name="Young C.R."/>
            <person name="Angers B."/>
            <person name="Qian P.Y."/>
        </authorList>
    </citation>
    <scope>NUCLEOTIDE SEQUENCE</scope>
    <source>
        <strain evidence="9">P08H-3</strain>
    </source>
</reference>
<dbReference type="InterPro" id="IPR036772">
    <property type="entry name" value="SRCR-like_dom_sf"/>
</dbReference>
<evidence type="ECO:0000256" key="5">
    <source>
        <dbReference type="ARBA" id="ARBA00023136"/>
    </source>
</evidence>
<comment type="caution">
    <text evidence="9">The sequence shown here is derived from an EMBL/GenBank/DDBJ whole genome shotgun (WGS) entry which is preliminary data.</text>
</comment>
<keyword evidence="5" id="KW-0472">Membrane</keyword>
<gene>
    <name evidence="9" type="ORF">LSH36_127g19032</name>
</gene>
<feature type="domain" description="SRCR" evidence="8">
    <location>
        <begin position="94"/>
        <end position="139"/>
    </location>
</feature>
<dbReference type="Proteomes" id="UP001208570">
    <property type="component" value="Unassembled WGS sequence"/>
</dbReference>
<evidence type="ECO:0000256" key="2">
    <source>
        <dbReference type="ARBA" id="ARBA00022692"/>
    </source>
</evidence>
<evidence type="ECO:0000256" key="3">
    <source>
        <dbReference type="ARBA" id="ARBA00022737"/>
    </source>
</evidence>
<evidence type="ECO:0000256" key="6">
    <source>
        <dbReference type="ARBA" id="ARBA00023157"/>
    </source>
</evidence>
<evidence type="ECO:0000256" key="7">
    <source>
        <dbReference type="PROSITE-ProRule" id="PRU00196"/>
    </source>
</evidence>
<organism evidence="9 10">
    <name type="scientific">Paralvinella palmiformis</name>
    <dbReference type="NCBI Taxonomy" id="53620"/>
    <lineage>
        <taxon>Eukaryota</taxon>
        <taxon>Metazoa</taxon>
        <taxon>Spiralia</taxon>
        <taxon>Lophotrochozoa</taxon>
        <taxon>Annelida</taxon>
        <taxon>Polychaeta</taxon>
        <taxon>Sedentaria</taxon>
        <taxon>Canalipalpata</taxon>
        <taxon>Terebellida</taxon>
        <taxon>Terebelliformia</taxon>
        <taxon>Alvinellidae</taxon>
        <taxon>Paralvinella</taxon>
    </lineage>
</organism>
<evidence type="ECO:0000256" key="1">
    <source>
        <dbReference type="ARBA" id="ARBA00004370"/>
    </source>
</evidence>
<dbReference type="SMART" id="SM00202">
    <property type="entry name" value="SR"/>
    <property type="match status" value="1"/>
</dbReference>
<sequence length="843" mass="92204">MLHHGVWLTIHDQYMNNDIASVLCQYFGNEGGVRTNRWLPEPHTNDKHPVKLSCPSKSSELSRCTLDHVTDSTTELRDARIQCIPAGTSTETGVWLVGGSDEYEGTVVVYDPSTAKWSTICSESWSIFHSQIICRMLGFDGGHPATNAYFGEGGTEAVLRLDRLLSKNTLVEDGNLKPLQKSTELLVYYTVKMDCSPGIELGKKWRVRKMPAGDIVHEILDKPILKIKANMMNFGDNKVELILEPIGLPEEALNASSTVRIRHSSLVAIIAGGSLKTAPEGTVLVLDASSSTDPDSDTDSHLSYAWDCRTADVDQNVVAVKYESCLRDQFADEVFPDKNTLRIDSNRLRPSGAYYVNVTVSTDSRQATASQTVVIVSQEAPQITLSCLSNCASRVVATRIFRLGASIKCNNCDDLAKLWQGYKITNGIRRMLTDFGDFVTTGLTTEYLVIKSKVLEPGSEYQFELLAGRGFAVYSAVINRVPEGGTCSINPKIGEAWTTQFQIKCSNWTDPDDVDNLGEPLSYTVYSLSSESSASPKPLFETKGNILDSSVVLNSGLEADLYKVTVLITIADTEGGEVTQLIIVKVSPIEASAVDLLASDAFRNLESQMTDVLGLFAMTDAILVQSQADIVNSIDFALNGQLAVISQSSTESSQKVAKDLLSSMDSLMAVKDDNACTDCNISEQAMHFKKNPFPSSKVKSELNGLSLLADGVPLDVKNAPRPFLIALPIPEESRARPFEVNINVTDLVPDSNVMNTVSLEDLDQTLILMAYNLTGCDGLEIHVYLDGTPTAESHDLKATLPNEVYPLNDEKRWKAFLDIGKLNVDPASFNKSLNIAFTPMSEH</sequence>
<evidence type="ECO:0000259" key="8">
    <source>
        <dbReference type="PROSITE" id="PS50287"/>
    </source>
</evidence>
<keyword evidence="6" id="KW-1015">Disulfide bond</keyword>
<dbReference type="PROSITE" id="PS50287">
    <property type="entry name" value="SRCR_2"/>
    <property type="match status" value="1"/>
</dbReference>
<dbReference type="PANTHER" id="PTHR46730">
    <property type="entry name" value="POLYCYSTIN-1"/>
    <property type="match status" value="1"/>
</dbReference>
<dbReference type="Gene3D" id="2.60.40.10">
    <property type="entry name" value="Immunoglobulins"/>
    <property type="match status" value="1"/>
</dbReference>
<evidence type="ECO:0000313" key="9">
    <source>
        <dbReference type="EMBL" id="KAK2160810.1"/>
    </source>
</evidence>
<keyword evidence="3" id="KW-0677">Repeat</keyword>
<dbReference type="InterPro" id="IPR013783">
    <property type="entry name" value="Ig-like_fold"/>
</dbReference>